<organism evidence="2 3">
    <name type="scientific">Persephonella hydrogeniphila</name>
    <dbReference type="NCBI Taxonomy" id="198703"/>
    <lineage>
        <taxon>Bacteria</taxon>
        <taxon>Pseudomonadati</taxon>
        <taxon>Aquificota</taxon>
        <taxon>Aquificia</taxon>
        <taxon>Aquificales</taxon>
        <taxon>Hydrogenothermaceae</taxon>
        <taxon>Persephonella</taxon>
    </lineage>
</organism>
<sequence>MKEEFTEEIYLKEFWDNPEMYRGIKQRDLTILRNLTYPEWMARTNIVDDELVGRMLVELGYIEED</sequence>
<reference evidence="3" key="1">
    <citation type="submission" date="2017-09" db="EMBL/GenBank/DDBJ databases">
        <authorList>
            <person name="Varghese N."/>
            <person name="Submissions S."/>
        </authorList>
    </citation>
    <scope>NUCLEOTIDE SEQUENCE [LARGE SCALE GENOMIC DNA]</scope>
    <source>
        <strain evidence="3">DSM 15103</strain>
    </source>
</reference>
<evidence type="ECO:0000313" key="2">
    <source>
        <dbReference type="EMBL" id="SNZ10697.1"/>
    </source>
</evidence>
<feature type="domain" description="BEACH" evidence="1">
    <location>
        <begin position="1"/>
        <end position="65"/>
    </location>
</feature>
<dbReference type="Proteomes" id="UP000219036">
    <property type="component" value="Unassembled WGS sequence"/>
</dbReference>
<evidence type="ECO:0000313" key="3">
    <source>
        <dbReference type="Proteomes" id="UP000219036"/>
    </source>
</evidence>
<gene>
    <name evidence="2" type="ORF">SAMN06265182_1925</name>
</gene>
<accession>A0A285NP09</accession>
<keyword evidence="3" id="KW-1185">Reference proteome</keyword>
<protein>
    <recommendedName>
        <fullName evidence="1">BEACH domain-containing protein</fullName>
    </recommendedName>
</protein>
<dbReference type="PROSITE" id="PS50197">
    <property type="entry name" value="BEACH"/>
    <property type="match status" value="1"/>
</dbReference>
<evidence type="ECO:0000259" key="1">
    <source>
        <dbReference type="PROSITE" id="PS50197"/>
    </source>
</evidence>
<dbReference type="InterPro" id="IPR000409">
    <property type="entry name" value="BEACH_dom"/>
</dbReference>
<dbReference type="EMBL" id="OBEI01000011">
    <property type="protein sequence ID" value="SNZ10697.1"/>
    <property type="molecule type" value="Genomic_DNA"/>
</dbReference>
<dbReference type="AlphaFoldDB" id="A0A285NP09"/>
<dbReference type="RefSeq" id="WP_097001071.1">
    <property type="nucleotide sequence ID" value="NZ_OBEI01000011.1"/>
</dbReference>
<proteinExistence type="predicted"/>
<name>A0A285NP09_9AQUI</name>